<dbReference type="GO" id="GO:0005524">
    <property type="term" value="F:ATP binding"/>
    <property type="evidence" value="ECO:0007669"/>
    <property type="project" value="UniProtKB-KW"/>
</dbReference>
<keyword evidence="2" id="KW-0808">Transferase</keyword>
<dbReference type="AlphaFoldDB" id="W9YSW5"/>
<dbReference type="HOGENOM" id="CLU_573674_0_0_1"/>
<protein>
    <recommendedName>
        <fullName evidence="1">non-specific serine/threonine protein kinase</fullName>
        <ecNumber evidence="1">2.7.11.1</ecNumber>
    </recommendedName>
</protein>
<comment type="caution">
    <text evidence="7">The sequence shown here is derived from an EMBL/GenBank/DDBJ whole genome shotgun (WGS) entry which is preliminary data.</text>
</comment>
<evidence type="ECO:0000256" key="2">
    <source>
        <dbReference type="ARBA" id="ARBA00022679"/>
    </source>
</evidence>
<dbReference type="InterPro" id="IPR050660">
    <property type="entry name" value="NEK_Ser/Thr_kinase"/>
</dbReference>
<dbReference type="Gene3D" id="1.10.510.10">
    <property type="entry name" value="Transferase(Phosphotransferase) domain 1"/>
    <property type="match status" value="1"/>
</dbReference>
<dbReference type="RefSeq" id="XP_007729665.1">
    <property type="nucleotide sequence ID" value="XM_007731475.1"/>
</dbReference>
<sequence length="437" mass="48839">MAPPIYGIYYPENGGYLHICTLGSGAQGTVSLVRSVVDGAQYVRKMTTPIAPLNPGDAAPEVSLYRPHPLIPKLLHSHAYPVFKPKSAHANMESHSMIFEFCNGGTLTRFLHIRASDETERFLPSKLLVWKLFDDLLTAVHFLHQECTPGIVHGDAHTDNVFLHFPNEQSKIPDFCVGDFGRATAIDANVWEAEGQAGERKLKSLDSVPMADRAEYNTQVQELINDLIRVHTNVGMLMTGLRVDDNVGPDDIIPEQKEDKRWPVGLFDCYDRLDDIIARQTPEAYNEFAGICRDVRKFTRQEAARGRGAYEPDDYRGTQPGVYDWEDAGGRDSRWPPEVPSVGNDRPQLCNSLHKLLASSRDIPGPWKIARVDPDSFAVLSTKRLELGYHAWTLKVWPWAAPDLIPTQVEQFGWDGILEVARSMDNGDPDPGASVRS</sequence>
<keyword evidence="7" id="KW-0723">Serine/threonine-protein kinase</keyword>
<dbReference type="GeneID" id="19165465"/>
<dbReference type="EC" id="2.7.11.1" evidence="1"/>
<dbReference type="Pfam" id="PF00069">
    <property type="entry name" value="Pkinase"/>
    <property type="match status" value="1"/>
</dbReference>
<dbReference type="STRING" id="1182542.W9YSW5"/>
<evidence type="ECO:0000256" key="5">
    <source>
        <dbReference type="ARBA" id="ARBA00022840"/>
    </source>
</evidence>
<proteinExistence type="predicted"/>
<dbReference type="Proteomes" id="UP000019478">
    <property type="component" value="Unassembled WGS sequence"/>
</dbReference>
<dbReference type="SMART" id="SM00220">
    <property type="entry name" value="S_TKc"/>
    <property type="match status" value="1"/>
</dbReference>
<organism evidence="7 8">
    <name type="scientific">Capronia epimyces CBS 606.96</name>
    <dbReference type="NCBI Taxonomy" id="1182542"/>
    <lineage>
        <taxon>Eukaryota</taxon>
        <taxon>Fungi</taxon>
        <taxon>Dikarya</taxon>
        <taxon>Ascomycota</taxon>
        <taxon>Pezizomycotina</taxon>
        <taxon>Eurotiomycetes</taxon>
        <taxon>Chaetothyriomycetidae</taxon>
        <taxon>Chaetothyriales</taxon>
        <taxon>Herpotrichiellaceae</taxon>
        <taxon>Capronia</taxon>
    </lineage>
</organism>
<evidence type="ECO:0000256" key="1">
    <source>
        <dbReference type="ARBA" id="ARBA00012513"/>
    </source>
</evidence>
<keyword evidence="3" id="KW-0547">Nucleotide-binding</keyword>
<keyword evidence="4 7" id="KW-0418">Kinase</keyword>
<dbReference type="eggNOG" id="ENOG502T1CP">
    <property type="taxonomic scope" value="Eukaryota"/>
</dbReference>
<keyword evidence="8" id="KW-1185">Reference proteome</keyword>
<evidence type="ECO:0000256" key="3">
    <source>
        <dbReference type="ARBA" id="ARBA00022741"/>
    </source>
</evidence>
<evidence type="ECO:0000313" key="7">
    <source>
        <dbReference type="EMBL" id="EXJ92775.1"/>
    </source>
</evidence>
<dbReference type="OrthoDB" id="4159521at2759"/>
<dbReference type="PANTHER" id="PTHR43671:SF13">
    <property type="entry name" value="SERINE_THREONINE-PROTEIN KINASE NEK2"/>
    <property type="match status" value="1"/>
</dbReference>
<dbReference type="InterPro" id="IPR011009">
    <property type="entry name" value="Kinase-like_dom_sf"/>
</dbReference>
<dbReference type="PANTHER" id="PTHR43671">
    <property type="entry name" value="SERINE/THREONINE-PROTEIN KINASE NEK"/>
    <property type="match status" value="1"/>
</dbReference>
<evidence type="ECO:0000259" key="6">
    <source>
        <dbReference type="PROSITE" id="PS50011"/>
    </source>
</evidence>
<dbReference type="SUPFAM" id="SSF56112">
    <property type="entry name" value="Protein kinase-like (PK-like)"/>
    <property type="match status" value="1"/>
</dbReference>
<keyword evidence="5" id="KW-0067">ATP-binding</keyword>
<dbReference type="GO" id="GO:0004674">
    <property type="term" value="F:protein serine/threonine kinase activity"/>
    <property type="evidence" value="ECO:0007669"/>
    <property type="project" value="UniProtKB-KW"/>
</dbReference>
<gene>
    <name evidence="7" type="ORF">A1O3_01327</name>
</gene>
<dbReference type="EMBL" id="AMGY01000001">
    <property type="protein sequence ID" value="EXJ92775.1"/>
    <property type="molecule type" value="Genomic_DNA"/>
</dbReference>
<name>W9YSW5_9EURO</name>
<reference evidence="7 8" key="1">
    <citation type="submission" date="2013-03" db="EMBL/GenBank/DDBJ databases">
        <title>The Genome Sequence of Capronia epimyces CBS 606.96.</title>
        <authorList>
            <consortium name="The Broad Institute Genomics Platform"/>
            <person name="Cuomo C."/>
            <person name="de Hoog S."/>
            <person name="Gorbushina A."/>
            <person name="Walker B."/>
            <person name="Young S.K."/>
            <person name="Zeng Q."/>
            <person name="Gargeya S."/>
            <person name="Fitzgerald M."/>
            <person name="Haas B."/>
            <person name="Abouelleil A."/>
            <person name="Allen A.W."/>
            <person name="Alvarado L."/>
            <person name="Arachchi H.M."/>
            <person name="Berlin A.M."/>
            <person name="Chapman S.B."/>
            <person name="Gainer-Dewar J."/>
            <person name="Goldberg J."/>
            <person name="Griggs A."/>
            <person name="Gujja S."/>
            <person name="Hansen M."/>
            <person name="Howarth C."/>
            <person name="Imamovic A."/>
            <person name="Ireland A."/>
            <person name="Larimer J."/>
            <person name="McCowan C."/>
            <person name="Murphy C."/>
            <person name="Pearson M."/>
            <person name="Poon T.W."/>
            <person name="Priest M."/>
            <person name="Roberts A."/>
            <person name="Saif S."/>
            <person name="Shea T."/>
            <person name="Sisk P."/>
            <person name="Sykes S."/>
            <person name="Wortman J."/>
            <person name="Nusbaum C."/>
            <person name="Birren B."/>
        </authorList>
    </citation>
    <scope>NUCLEOTIDE SEQUENCE [LARGE SCALE GENOMIC DNA]</scope>
    <source>
        <strain evidence="7 8">CBS 606.96</strain>
    </source>
</reference>
<evidence type="ECO:0000256" key="4">
    <source>
        <dbReference type="ARBA" id="ARBA00022777"/>
    </source>
</evidence>
<dbReference type="InterPro" id="IPR000719">
    <property type="entry name" value="Prot_kinase_dom"/>
</dbReference>
<dbReference type="PROSITE" id="PS50011">
    <property type="entry name" value="PROTEIN_KINASE_DOM"/>
    <property type="match status" value="1"/>
</dbReference>
<feature type="domain" description="Protein kinase" evidence="6">
    <location>
        <begin position="16"/>
        <end position="316"/>
    </location>
</feature>
<evidence type="ECO:0000313" key="8">
    <source>
        <dbReference type="Proteomes" id="UP000019478"/>
    </source>
</evidence>
<accession>W9YSW5</accession>